<protein>
    <submittedName>
        <fullName evidence="3">Uncharacterized protein</fullName>
    </submittedName>
</protein>
<keyword evidence="2" id="KW-0812">Transmembrane</keyword>
<gene>
    <name evidence="3" type="ORF">A5634_07070</name>
</gene>
<sequence>MRQDGTNAVRLGGIVLIGYVAVLGVGYVLGTKAGRRRYEQIAGTYRALTASPIARSMIEGGRRKIANRISPDTGFVTLAEIDEQTSIIERRSQRPDETVEADLEPPVNAAR</sequence>
<name>A0A1A3NQY7_MYCAS</name>
<evidence type="ECO:0000313" key="3">
    <source>
        <dbReference type="EMBL" id="OBK22727.1"/>
    </source>
</evidence>
<organism evidence="3 4">
    <name type="scientific">Mycobacterium asiaticum</name>
    <dbReference type="NCBI Taxonomy" id="1790"/>
    <lineage>
        <taxon>Bacteria</taxon>
        <taxon>Bacillati</taxon>
        <taxon>Actinomycetota</taxon>
        <taxon>Actinomycetes</taxon>
        <taxon>Mycobacteriales</taxon>
        <taxon>Mycobacteriaceae</taxon>
        <taxon>Mycobacterium</taxon>
    </lineage>
</organism>
<feature type="region of interest" description="Disordered" evidence="1">
    <location>
        <begin position="87"/>
        <end position="111"/>
    </location>
</feature>
<evidence type="ECO:0000256" key="2">
    <source>
        <dbReference type="SAM" id="Phobius"/>
    </source>
</evidence>
<dbReference type="AlphaFoldDB" id="A0A1A3NQY7"/>
<proteinExistence type="predicted"/>
<feature type="compositionally biased region" description="Basic and acidic residues" evidence="1">
    <location>
        <begin position="88"/>
        <end position="97"/>
    </location>
</feature>
<comment type="caution">
    <text evidence="3">The sequence shown here is derived from an EMBL/GenBank/DDBJ whole genome shotgun (WGS) entry which is preliminary data.</text>
</comment>
<reference evidence="3 4" key="1">
    <citation type="submission" date="2016-06" db="EMBL/GenBank/DDBJ databases">
        <authorList>
            <person name="Kjaerup R.B."/>
            <person name="Dalgaard T.S."/>
            <person name="Juul-Madsen H.R."/>
        </authorList>
    </citation>
    <scope>NUCLEOTIDE SEQUENCE [LARGE SCALE GENOMIC DNA]</scope>
    <source>
        <strain evidence="3 4">1165133.8</strain>
    </source>
</reference>
<feature type="transmembrane region" description="Helical" evidence="2">
    <location>
        <begin position="12"/>
        <end position="30"/>
    </location>
</feature>
<accession>A0A1A3NQY7</accession>
<dbReference type="EMBL" id="LZLS01000185">
    <property type="protein sequence ID" value="OBK22727.1"/>
    <property type="molecule type" value="Genomic_DNA"/>
</dbReference>
<evidence type="ECO:0000256" key="1">
    <source>
        <dbReference type="SAM" id="MobiDB-lite"/>
    </source>
</evidence>
<keyword evidence="2" id="KW-1133">Transmembrane helix</keyword>
<evidence type="ECO:0000313" key="4">
    <source>
        <dbReference type="Proteomes" id="UP000093928"/>
    </source>
</evidence>
<dbReference type="Proteomes" id="UP000093928">
    <property type="component" value="Unassembled WGS sequence"/>
</dbReference>
<keyword evidence="2" id="KW-0472">Membrane</keyword>